<evidence type="ECO:0000313" key="2">
    <source>
        <dbReference type="EMBL" id="TQL39277.1"/>
    </source>
</evidence>
<organism evidence="2 3">
    <name type="scientific">Salinispora arenicola</name>
    <dbReference type="NCBI Taxonomy" id="168697"/>
    <lineage>
        <taxon>Bacteria</taxon>
        <taxon>Bacillati</taxon>
        <taxon>Actinomycetota</taxon>
        <taxon>Actinomycetes</taxon>
        <taxon>Micromonosporales</taxon>
        <taxon>Micromonosporaceae</taxon>
        <taxon>Salinispora</taxon>
    </lineage>
</organism>
<dbReference type="Pfam" id="PF12840">
    <property type="entry name" value="HTH_20"/>
    <property type="match status" value="1"/>
</dbReference>
<gene>
    <name evidence="2" type="ORF">FB564_4527</name>
</gene>
<dbReference type="GeneID" id="93773667"/>
<dbReference type="GO" id="GO:0003700">
    <property type="term" value="F:DNA-binding transcription factor activity"/>
    <property type="evidence" value="ECO:0007669"/>
    <property type="project" value="InterPro"/>
</dbReference>
<dbReference type="InterPro" id="IPR001845">
    <property type="entry name" value="HTH_ArsR_DNA-bd_dom"/>
</dbReference>
<feature type="domain" description="HTH arsR-type" evidence="1">
    <location>
        <begin position="20"/>
        <end position="115"/>
    </location>
</feature>
<name>A0A542XTW3_SALAC</name>
<dbReference type="SMART" id="SM00418">
    <property type="entry name" value="HTH_ARSR"/>
    <property type="match status" value="1"/>
</dbReference>
<dbReference type="EMBL" id="VFOL01000001">
    <property type="protein sequence ID" value="TQL39277.1"/>
    <property type="molecule type" value="Genomic_DNA"/>
</dbReference>
<comment type="caution">
    <text evidence="2">The sequence shown here is derived from an EMBL/GenBank/DDBJ whole genome shotgun (WGS) entry which is preliminary data.</text>
</comment>
<dbReference type="InterPro" id="IPR036388">
    <property type="entry name" value="WH-like_DNA-bd_sf"/>
</dbReference>
<evidence type="ECO:0000259" key="1">
    <source>
        <dbReference type="SMART" id="SM00418"/>
    </source>
</evidence>
<dbReference type="InterPro" id="IPR011991">
    <property type="entry name" value="ArsR-like_HTH"/>
</dbReference>
<proteinExistence type="predicted"/>
<dbReference type="InterPro" id="IPR036390">
    <property type="entry name" value="WH_DNA-bd_sf"/>
</dbReference>
<accession>A0A542XTW3</accession>
<sequence>MSDDRERAGPTPRAVRIDHRQVRVLAHPLRIRLLGALRVQGPATATTLAELLDTNTGATSYHLRQLADVGLVVEDPDRGTGRQRWWRAAHELSDFDPTDFDDDPDARAAMEWIQGHQVRLLTEQAQQWFAAQSQWSPEWRDAFGMGDAFLTLSADRLHALNAELWQVLERYREAADPAESGAEQVQVYLAAYPLPKGE</sequence>
<protein>
    <submittedName>
        <fullName evidence="2">ArsR family transcriptional regulator</fullName>
    </submittedName>
</protein>
<dbReference type="Gene3D" id="1.10.10.10">
    <property type="entry name" value="Winged helix-like DNA-binding domain superfamily/Winged helix DNA-binding domain"/>
    <property type="match status" value="1"/>
</dbReference>
<dbReference type="SUPFAM" id="SSF46785">
    <property type="entry name" value="Winged helix' DNA-binding domain"/>
    <property type="match status" value="1"/>
</dbReference>
<dbReference type="CDD" id="cd00090">
    <property type="entry name" value="HTH_ARSR"/>
    <property type="match status" value="1"/>
</dbReference>
<dbReference type="AlphaFoldDB" id="A0A542XTW3"/>
<evidence type="ECO:0000313" key="3">
    <source>
        <dbReference type="Proteomes" id="UP000315983"/>
    </source>
</evidence>
<dbReference type="RefSeq" id="WP_018587815.1">
    <property type="nucleotide sequence ID" value="NZ_BOQM01000045.1"/>
</dbReference>
<reference evidence="2 3" key="1">
    <citation type="submission" date="2019-06" db="EMBL/GenBank/DDBJ databases">
        <title>Sequencing the genomes of 1000 actinobacteria strains.</title>
        <authorList>
            <person name="Klenk H.-P."/>
        </authorList>
    </citation>
    <scope>NUCLEOTIDE SEQUENCE [LARGE SCALE GENOMIC DNA]</scope>
    <source>
        <strain evidence="2 3">DSM 44819</strain>
    </source>
</reference>
<dbReference type="Proteomes" id="UP000315983">
    <property type="component" value="Unassembled WGS sequence"/>
</dbReference>